<sequence length="513" mass="53901">MAAAKLVTRCPACRTAFRLVADQLRLRQGLVRCGQCDTVFDAREHLIELPAPAGGPEPAAQAAASTAAPAAPDERPQREGVGETIQADTPAVPRAPSRAETPLPEAHGKHAADAPPAAQETTQDEAQEPDDARPAIPAFDPGYDPGYDVPALDAPTVMLYQTQAEADQAAQAAGHPAEPEDFAAHDGEDEPSAVFVPGIVDAEDEGTDGTVEAAAAGAADTPAGSHAAPAAPETVSWPRLDLNTLAGDPLAGSDTTHTAGMADAAELAEPGNAANASETATTGRAPAGAEAAAVPSASGYLRAEAQDDFPDIPAAIAHEQASHPWTRTGTPTAAPVFAPDFLRHARERDPGPARRRRVLLRLAIGLLAIAALAQGTYLARSQLAGRLPVLRPAFEAICAPLRCDVAPWRDIDALRIESSQLQKQDEDSDAYLLAVTLRNQGRATVALPAIELVMTDLQDQLLLRRVLQPADYLEADQQAFAIHGLRAGTELPLRVRFRSQQAAANYRVLIFYP</sequence>
<feature type="domain" description="Zinc finger/thioredoxin putative" evidence="3">
    <location>
        <begin position="6"/>
        <end position="42"/>
    </location>
</feature>
<dbReference type="Proteomes" id="UP001216674">
    <property type="component" value="Unassembled WGS sequence"/>
</dbReference>
<accession>A0ABT6ASG8</accession>
<feature type="compositionally biased region" description="Low complexity" evidence="1">
    <location>
        <begin position="278"/>
        <end position="290"/>
    </location>
</feature>
<feature type="transmembrane region" description="Helical" evidence="2">
    <location>
        <begin position="358"/>
        <end position="379"/>
    </location>
</feature>
<evidence type="ECO:0000256" key="2">
    <source>
        <dbReference type="SAM" id="Phobius"/>
    </source>
</evidence>
<dbReference type="NCBIfam" id="TIGR02098">
    <property type="entry name" value="MJ0042_CXXC"/>
    <property type="match status" value="1"/>
</dbReference>
<organism evidence="4 5">
    <name type="scientific">Cupriavidus basilensis</name>
    <dbReference type="NCBI Taxonomy" id="68895"/>
    <lineage>
        <taxon>Bacteria</taxon>
        <taxon>Pseudomonadati</taxon>
        <taxon>Pseudomonadota</taxon>
        <taxon>Betaproteobacteria</taxon>
        <taxon>Burkholderiales</taxon>
        <taxon>Burkholderiaceae</taxon>
        <taxon>Cupriavidus</taxon>
    </lineage>
</organism>
<feature type="region of interest" description="Disordered" evidence="1">
    <location>
        <begin position="165"/>
        <end position="190"/>
    </location>
</feature>
<evidence type="ECO:0000259" key="3">
    <source>
        <dbReference type="Pfam" id="PF13719"/>
    </source>
</evidence>
<gene>
    <name evidence="4" type="ORF">P3W85_21800</name>
</gene>
<evidence type="ECO:0000256" key="1">
    <source>
        <dbReference type="SAM" id="MobiDB-lite"/>
    </source>
</evidence>
<dbReference type="RefSeq" id="WP_276266313.1">
    <property type="nucleotide sequence ID" value="NZ_JARJLM010000363.1"/>
</dbReference>
<dbReference type="InterPro" id="IPR011723">
    <property type="entry name" value="Znf/thioredoxin_put"/>
</dbReference>
<reference evidence="4 5" key="1">
    <citation type="submission" date="2023-03" db="EMBL/GenBank/DDBJ databases">
        <title>Draft assemblies of triclosan tolerant bacteria isolated from returned activated sludge.</title>
        <authorList>
            <person name="Van Hamelsveld S."/>
        </authorList>
    </citation>
    <scope>NUCLEOTIDE SEQUENCE [LARGE SCALE GENOMIC DNA]</scope>
    <source>
        <strain evidence="4 5">GW210010_S58</strain>
    </source>
</reference>
<comment type="caution">
    <text evidence="4">The sequence shown here is derived from an EMBL/GenBank/DDBJ whole genome shotgun (WGS) entry which is preliminary data.</text>
</comment>
<keyword evidence="2" id="KW-0472">Membrane</keyword>
<keyword evidence="2" id="KW-0812">Transmembrane</keyword>
<dbReference type="Pfam" id="PF11906">
    <property type="entry name" value="DUF3426"/>
    <property type="match status" value="1"/>
</dbReference>
<dbReference type="Pfam" id="PF13719">
    <property type="entry name" value="Zn_ribbon_5"/>
    <property type="match status" value="1"/>
</dbReference>
<evidence type="ECO:0000313" key="5">
    <source>
        <dbReference type="Proteomes" id="UP001216674"/>
    </source>
</evidence>
<feature type="compositionally biased region" description="Low complexity" evidence="1">
    <location>
        <begin position="50"/>
        <end position="71"/>
    </location>
</feature>
<dbReference type="InterPro" id="IPR021834">
    <property type="entry name" value="DUF3426"/>
</dbReference>
<evidence type="ECO:0000313" key="4">
    <source>
        <dbReference type="EMBL" id="MDF3835565.1"/>
    </source>
</evidence>
<feature type="region of interest" description="Disordered" evidence="1">
    <location>
        <begin position="50"/>
        <end position="150"/>
    </location>
</feature>
<feature type="region of interest" description="Disordered" evidence="1">
    <location>
        <begin position="271"/>
        <end position="290"/>
    </location>
</feature>
<dbReference type="EMBL" id="JARJLM010000363">
    <property type="protein sequence ID" value="MDF3835565.1"/>
    <property type="molecule type" value="Genomic_DNA"/>
</dbReference>
<proteinExistence type="predicted"/>
<keyword evidence="2" id="KW-1133">Transmembrane helix</keyword>
<keyword evidence="5" id="KW-1185">Reference proteome</keyword>
<name>A0ABT6ASG8_9BURK</name>
<feature type="compositionally biased region" description="Basic and acidic residues" evidence="1">
    <location>
        <begin position="72"/>
        <end position="81"/>
    </location>
</feature>
<protein>
    <submittedName>
        <fullName evidence="4">DUF3426 domain-containing protein</fullName>
    </submittedName>
</protein>